<name>A0ACC2H1Q1_DALPE</name>
<protein>
    <submittedName>
        <fullName evidence="1">Uncharacterized protein</fullName>
    </submittedName>
</protein>
<evidence type="ECO:0000313" key="1">
    <source>
        <dbReference type="EMBL" id="KAJ8009757.1"/>
    </source>
</evidence>
<dbReference type="EMBL" id="CM055734">
    <property type="protein sequence ID" value="KAJ8009757.1"/>
    <property type="molecule type" value="Genomic_DNA"/>
</dbReference>
<comment type="caution">
    <text evidence="1">The sequence shown here is derived from an EMBL/GenBank/DDBJ whole genome shotgun (WGS) entry which is preliminary data.</text>
</comment>
<sequence length="58" mass="6577">MHKPSAHSKSREPHLSLRPSGCRVPSRCIHNLSALLLWGVDHLKLHSNTVAVRWDQLC</sequence>
<proteinExistence type="predicted"/>
<keyword evidence="2" id="KW-1185">Reference proteome</keyword>
<evidence type="ECO:0000313" key="2">
    <source>
        <dbReference type="Proteomes" id="UP001157502"/>
    </source>
</evidence>
<organism evidence="1 2">
    <name type="scientific">Dallia pectoralis</name>
    <name type="common">Alaska blackfish</name>
    <dbReference type="NCBI Taxonomy" id="75939"/>
    <lineage>
        <taxon>Eukaryota</taxon>
        <taxon>Metazoa</taxon>
        <taxon>Chordata</taxon>
        <taxon>Craniata</taxon>
        <taxon>Vertebrata</taxon>
        <taxon>Euteleostomi</taxon>
        <taxon>Actinopterygii</taxon>
        <taxon>Neopterygii</taxon>
        <taxon>Teleostei</taxon>
        <taxon>Protacanthopterygii</taxon>
        <taxon>Esociformes</taxon>
        <taxon>Umbridae</taxon>
        <taxon>Dallia</taxon>
    </lineage>
</organism>
<feature type="non-terminal residue" evidence="1">
    <location>
        <position position="58"/>
    </location>
</feature>
<reference evidence="1" key="1">
    <citation type="submission" date="2021-05" db="EMBL/GenBank/DDBJ databases">
        <authorList>
            <person name="Pan Q."/>
            <person name="Jouanno E."/>
            <person name="Zahm M."/>
            <person name="Klopp C."/>
            <person name="Cabau C."/>
            <person name="Louis A."/>
            <person name="Berthelot C."/>
            <person name="Parey E."/>
            <person name="Roest Crollius H."/>
            <person name="Montfort J."/>
            <person name="Robinson-Rechavi M."/>
            <person name="Bouchez O."/>
            <person name="Lampietro C."/>
            <person name="Lopez Roques C."/>
            <person name="Donnadieu C."/>
            <person name="Postlethwait J."/>
            <person name="Bobe J."/>
            <person name="Dillon D."/>
            <person name="Chandos A."/>
            <person name="von Hippel F."/>
            <person name="Guiguen Y."/>
        </authorList>
    </citation>
    <scope>NUCLEOTIDE SEQUENCE</scope>
    <source>
        <strain evidence="1">YG-Jan2019</strain>
    </source>
</reference>
<gene>
    <name evidence="1" type="ORF">DPEC_G00094840</name>
</gene>
<accession>A0ACC2H1Q1</accession>
<dbReference type="Proteomes" id="UP001157502">
    <property type="component" value="Chromosome 7"/>
</dbReference>